<dbReference type="Gene3D" id="3.40.50.300">
    <property type="entry name" value="P-loop containing nucleotide triphosphate hydrolases"/>
    <property type="match status" value="1"/>
</dbReference>
<protein>
    <submittedName>
        <fullName evidence="2">ABC transporter related protein (FtsE)</fullName>
    </submittedName>
</protein>
<dbReference type="InterPro" id="IPR027417">
    <property type="entry name" value="P-loop_NTPase"/>
</dbReference>
<dbReference type="PANTHER" id="PTHR24220">
    <property type="entry name" value="IMPORT ATP-BINDING PROTEIN"/>
    <property type="match status" value="1"/>
</dbReference>
<dbReference type="PANTHER" id="PTHR24220:SF470">
    <property type="entry name" value="CELL DIVISION ATP-BINDING PROTEIN FTSE"/>
    <property type="match status" value="1"/>
</dbReference>
<sequence>MRVVGGGIKMFQKEMLRANKDQLPKLRSEIGVVFQELRLLDHLSPRENLSLPLYIDGISGDELDTPVSELLEWLGPRIGGVDAVSSLSVGEKRLLAIARSLVRKPRLVLADEPTASLDLRQKISVLRFFTKLCGLGTAVVIATNDDWLVSQYAYSSQLYLEGGLIRQIEGAGLASAALHNDAVEP</sequence>
<dbReference type="GO" id="GO:0005524">
    <property type="term" value="F:ATP binding"/>
    <property type="evidence" value="ECO:0007669"/>
    <property type="project" value="InterPro"/>
</dbReference>
<evidence type="ECO:0000313" key="2">
    <source>
        <dbReference type="EMBL" id="AIF10446.1"/>
    </source>
</evidence>
<dbReference type="Pfam" id="PF00005">
    <property type="entry name" value="ABC_tran"/>
    <property type="match status" value="1"/>
</dbReference>
<feature type="domain" description="ABC transporter" evidence="1">
    <location>
        <begin position="6"/>
        <end position="115"/>
    </location>
</feature>
<proteinExistence type="predicted"/>
<dbReference type="GO" id="GO:0016887">
    <property type="term" value="F:ATP hydrolysis activity"/>
    <property type="evidence" value="ECO:0007669"/>
    <property type="project" value="InterPro"/>
</dbReference>
<accession>A0A075H2T1</accession>
<dbReference type="SUPFAM" id="SSF52540">
    <property type="entry name" value="P-loop containing nucleoside triphosphate hydrolases"/>
    <property type="match status" value="1"/>
</dbReference>
<dbReference type="InterPro" id="IPR015854">
    <property type="entry name" value="ABC_transpr_LolD-like"/>
</dbReference>
<evidence type="ECO:0000259" key="1">
    <source>
        <dbReference type="Pfam" id="PF00005"/>
    </source>
</evidence>
<organism evidence="2">
    <name type="scientific">uncultured marine thaumarchaeote KM3_45_G08</name>
    <dbReference type="NCBI Taxonomy" id="1456157"/>
    <lineage>
        <taxon>Archaea</taxon>
        <taxon>Nitrososphaerota</taxon>
        <taxon>environmental samples</taxon>
    </lineage>
</organism>
<dbReference type="EMBL" id="KF900891">
    <property type="protein sequence ID" value="AIF10446.1"/>
    <property type="molecule type" value="Genomic_DNA"/>
</dbReference>
<name>A0A075H2T1_9ARCH</name>
<dbReference type="InterPro" id="IPR003439">
    <property type="entry name" value="ABC_transporter-like_ATP-bd"/>
</dbReference>
<gene>
    <name evidence="2" type="primary">ftsE</name>
</gene>
<dbReference type="GO" id="GO:0022857">
    <property type="term" value="F:transmembrane transporter activity"/>
    <property type="evidence" value="ECO:0007669"/>
    <property type="project" value="TreeGrafter"/>
</dbReference>
<dbReference type="GO" id="GO:0005886">
    <property type="term" value="C:plasma membrane"/>
    <property type="evidence" value="ECO:0007669"/>
    <property type="project" value="TreeGrafter"/>
</dbReference>
<reference evidence="2" key="1">
    <citation type="journal article" date="2014" name="Genome Biol. Evol.">
        <title>Pangenome evidence for extensive interdomain horizontal transfer affecting lineage core and shell genes in uncultured planktonic thaumarchaeota and euryarchaeota.</title>
        <authorList>
            <person name="Deschamps P."/>
            <person name="Zivanovic Y."/>
            <person name="Moreira D."/>
            <person name="Rodriguez-Valera F."/>
            <person name="Lopez-Garcia P."/>
        </authorList>
    </citation>
    <scope>NUCLEOTIDE SEQUENCE</scope>
</reference>
<dbReference type="AlphaFoldDB" id="A0A075H2T1"/>